<evidence type="ECO:0000313" key="2">
    <source>
        <dbReference type="EMBL" id="MFM0238811.1"/>
    </source>
</evidence>
<evidence type="ECO:0000256" key="1">
    <source>
        <dbReference type="SAM" id="MobiDB-lite"/>
    </source>
</evidence>
<feature type="region of interest" description="Disordered" evidence="1">
    <location>
        <begin position="1"/>
        <end position="31"/>
    </location>
</feature>
<dbReference type="RefSeq" id="WP_408258626.1">
    <property type="nucleotide sequence ID" value="NZ_JAQQCK010000002.1"/>
</dbReference>
<sequence>MHTSAATPELPLTRTSRTSRTQRTPQAPRLPRRTHVVVPLVIIDVTVPGTSSANGRRALHAALGDDLRLYVVTIDQQRERVTFRVEVTSRTLEDVIGLLTAKLDRATLGRAQSTVIRRPRDY</sequence>
<dbReference type="Proteomes" id="UP001629274">
    <property type="component" value="Unassembled WGS sequence"/>
</dbReference>
<accession>A0ABW9BE45</accession>
<reference evidence="2 3" key="1">
    <citation type="journal article" date="2024" name="Chem. Sci.">
        <title>Discovery of megapolipeptins by genome mining of a Burkholderiales bacteria collection.</title>
        <authorList>
            <person name="Paulo B.S."/>
            <person name="Recchia M.J.J."/>
            <person name="Lee S."/>
            <person name="Fergusson C.H."/>
            <person name="Romanowski S.B."/>
            <person name="Hernandez A."/>
            <person name="Krull N."/>
            <person name="Liu D.Y."/>
            <person name="Cavanagh H."/>
            <person name="Bos A."/>
            <person name="Gray C.A."/>
            <person name="Murphy B.T."/>
            <person name="Linington R.G."/>
            <person name="Eustaquio A.S."/>
        </authorList>
    </citation>
    <scope>NUCLEOTIDE SEQUENCE [LARGE SCALE GENOMIC DNA]</scope>
    <source>
        <strain evidence="2 3">RL17-351-BIE-A</strain>
    </source>
</reference>
<keyword evidence="3" id="KW-1185">Reference proteome</keyword>
<feature type="compositionally biased region" description="Low complexity" evidence="1">
    <location>
        <begin position="13"/>
        <end position="29"/>
    </location>
</feature>
<gene>
    <name evidence="2" type="ORF">PQR03_11770</name>
</gene>
<proteinExistence type="predicted"/>
<organism evidence="2 3">
    <name type="scientific">Paraburkholderia phytofirmans</name>
    <dbReference type="NCBI Taxonomy" id="261302"/>
    <lineage>
        <taxon>Bacteria</taxon>
        <taxon>Pseudomonadati</taxon>
        <taxon>Pseudomonadota</taxon>
        <taxon>Betaproteobacteria</taxon>
        <taxon>Burkholderiales</taxon>
        <taxon>Burkholderiaceae</taxon>
        <taxon>Paraburkholderia</taxon>
    </lineage>
</organism>
<dbReference type="EMBL" id="JAQQDR010000004">
    <property type="protein sequence ID" value="MFM0238811.1"/>
    <property type="molecule type" value="Genomic_DNA"/>
</dbReference>
<evidence type="ECO:0000313" key="3">
    <source>
        <dbReference type="Proteomes" id="UP001629274"/>
    </source>
</evidence>
<comment type="caution">
    <text evidence="2">The sequence shown here is derived from an EMBL/GenBank/DDBJ whole genome shotgun (WGS) entry which is preliminary data.</text>
</comment>
<protein>
    <submittedName>
        <fullName evidence="2">Uncharacterized protein</fullName>
    </submittedName>
</protein>
<name>A0ABW9BE45_9BURK</name>